<dbReference type="InterPro" id="IPR027359">
    <property type="entry name" value="Volt_channel_dom_sf"/>
</dbReference>
<name>A0A915NRZ7_9BILA</name>
<dbReference type="SUPFAM" id="SSF81324">
    <property type="entry name" value="Voltage-gated potassium channels"/>
    <property type="match status" value="1"/>
</dbReference>
<dbReference type="GO" id="GO:0001508">
    <property type="term" value="P:action potential"/>
    <property type="evidence" value="ECO:0007669"/>
    <property type="project" value="TreeGrafter"/>
</dbReference>
<evidence type="ECO:0000259" key="14">
    <source>
        <dbReference type="Pfam" id="PF00520"/>
    </source>
</evidence>
<dbReference type="Gene3D" id="1.20.120.350">
    <property type="entry name" value="Voltage-gated potassium channels. Chain C"/>
    <property type="match status" value="1"/>
</dbReference>
<dbReference type="GO" id="GO:0008076">
    <property type="term" value="C:voltage-gated potassium channel complex"/>
    <property type="evidence" value="ECO:0007669"/>
    <property type="project" value="InterPro"/>
</dbReference>
<evidence type="ECO:0000256" key="4">
    <source>
        <dbReference type="ARBA" id="ARBA00022692"/>
    </source>
</evidence>
<dbReference type="InterPro" id="IPR005821">
    <property type="entry name" value="Ion_trans_dom"/>
</dbReference>
<dbReference type="InterPro" id="IPR011333">
    <property type="entry name" value="SKP1/BTB/POZ_sf"/>
</dbReference>
<dbReference type="AlphaFoldDB" id="A0A915NRZ7"/>
<keyword evidence="5" id="KW-0631">Potassium channel</keyword>
<evidence type="ECO:0000256" key="7">
    <source>
        <dbReference type="ARBA" id="ARBA00022958"/>
    </source>
</evidence>
<dbReference type="PRINTS" id="PR01494">
    <property type="entry name" value="KV9CHANNEL"/>
</dbReference>
<evidence type="ECO:0000313" key="17">
    <source>
        <dbReference type="WBParaSite" id="scf7180000421313.g6646"/>
    </source>
</evidence>
<keyword evidence="3" id="KW-0633">Potassium transport</keyword>
<evidence type="ECO:0000256" key="8">
    <source>
        <dbReference type="ARBA" id="ARBA00022989"/>
    </source>
</evidence>
<comment type="subcellular location">
    <subcellularLocation>
        <location evidence="1">Membrane</location>
        <topology evidence="1">Multi-pass membrane protein</topology>
    </subcellularLocation>
</comment>
<feature type="compositionally biased region" description="Low complexity" evidence="12">
    <location>
        <begin position="100"/>
        <end position="118"/>
    </location>
</feature>
<dbReference type="PANTHER" id="PTHR11537:SF114">
    <property type="entry name" value="BTB DOMAIN-CONTAINING PROTEIN"/>
    <property type="match status" value="1"/>
</dbReference>
<evidence type="ECO:0000256" key="5">
    <source>
        <dbReference type="ARBA" id="ARBA00022826"/>
    </source>
</evidence>
<keyword evidence="4 13" id="KW-0812">Transmembrane</keyword>
<dbReference type="InterPro" id="IPR003131">
    <property type="entry name" value="T1-type_BTB"/>
</dbReference>
<dbReference type="WBParaSite" id="scf7180000421313.g6646">
    <property type="protein sequence ID" value="scf7180000421313.g6646"/>
    <property type="gene ID" value="scf7180000421313.g6646"/>
</dbReference>
<evidence type="ECO:0000256" key="2">
    <source>
        <dbReference type="ARBA" id="ARBA00022448"/>
    </source>
</evidence>
<keyword evidence="9" id="KW-0406">Ion transport</keyword>
<dbReference type="Pfam" id="PF00520">
    <property type="entry name" value="Ion_trans"/>
    <property type="match status" value="1"/>
</dbReference>
<evidence type="ECO:0000256" key="10">
    <source>
        <dbReference type="ARBA" id="ARBA00023136"/>
    </source>
</evidence>
<dbReference type="Pfam" id="PF02214">
    <property type="entry name" value="BTB_2"/>
    <property type="match status" value="1"/>
</dbReference>
<dbReference type="GO" id="GO:0005251">
    <property type="term" value="F:delayed rectifier potassium channel activity"/>
    <property type="evidence" value="ECO:0007669"/>
    <property type="project" value="TreeGrafter"/>
</dbReference>
<proteinExistence type="predicted"/>
<dbReference type="InterPro" id="IPR028325">
    <property type="entry name" value="VG_K_chnl"/>
</dbReference>
<evidence type="ECO:0000256" key="11">
    <source>
        <dbReference type="ARBA" id="ARBA00023303"/>
    </source>
</evidence>
<dbReference type="GO" id="GO:0051260">
    <property type="term" value="P:protein homooligomerization"/>
    <property type="evidence" value="ECO:0007669"/>
    <property type="project" value="InterPro"/>
</dbReference>
<feature type="compositionally biased region" description="Low complexity" evidence="12">
    <location>
        <begin position="189"/>
        <end position="199"/>
    </location>
</feature>
<evidence type="ECO:0000256" key="13">
    <source>
        <dbReference type="SAM" id="Phobius"/>
    </source>
</evidence>
<evidence type="ECO:0000256" key="1">
    <source>
        <dbReference type="ARBA" id="ARBA00004141"/>
    </source>
</evidence>
<organism evidence="16 17">
    <name type="scientific">Meloidogyne floridensis</name>
    <dbReference type="NCBI Taxonomy" id="298350"/>
    <lineage>
        <taxon>Eukaryota</taxon>
        <taxon>Metazoa</taxon>
        <taxon>Ecdysozoa</taxon>
        <taxon>Nematoda</taxon>
        <taxon>Chromadorea</taxon>
        <taxon>Rhabditida</taxon>
        <taxon>Tylenchina</taxon>
        <taxon>Tylenchomorpha</taxon>
        <taxon>Tylenchoidea</taxon>
        <taxon>Meloidogynidae</taxon>
        <taxon>Meloidogyninae</taxon>
        <taxon>Meloidogyne</taxon>
    </lineage>
</organism>
<reference evidence="17" key="1">
    <citation type="submission" date="2022-11" db="UniProtKB">
        <authorList>
            <consortium name="WormBaseParasite"/>
        </authorList>
    </citation>
    <scope>IDENTIFICATION</scope>
</reference>
<keyword evidence="8 13" id="KW-1133">Transmembrane helix</keyword>
<feature type="region of interest" description="Disordered" evidence="12">
    <location>
        <begin position="188"/>
        <end position="212"/>
    </location>
</feature>
<sequence length="571" mass="65266">MTSNQNKNINNSNKRQKQLGRISSLGLLFPQSFNSANKQQQHQHPIVYRGRSCANLLPPPSRIEQNALPPLLCTRVNSEKFVNYMSGSPPPLLPSDLKDSSQSSSSPSSQSIQKQQQQHYQKKQNQRRRPSSVSGSNVDAISVVRHAPILKESTSCGGQQHEIVKRQVSNSLDVEMGHPRSNCIKTFRSTSTSGTASSAIDRRSGSQHNQLQEKASLKSSLKIEDTILRLNIGGSSYRIRTRSILKHGADTLLGRFIRMDEQHRRAWADAYFEEESEYFFERVPRYFDPVYDFYASGKLHVPKDLCFDKFMAELRFWSVSKAKVDQCCSPFAQYYLYKKTKNLDTPEKDHFIGLRCAKVRRRLWLILEGHSNSKWWKFFEITSTSFVVLSITALILASMPEFQVPDNSNQLNTMSLGKHSTNPTYPKVSGFTISTTTVVKDGEEHRIEMIEHPVFNYVENICVVYFTLEYLLRFWVAPIKSQFVKEFLNIIDLLAIAPFLFELLLIFIGIRGDNIRKVRWAFLTVRLLRVLRVVRIAKLGRFSPGLANFALTLQRSKKQMQMVAIVLLTGG</sequence>
<feature type="domain" description="Potassium channel tetramerisation-type BTB" evidence="15">
    <location>
        <begin position="228"/>
        <end position="327"/>
    </location>
</feature>
<keyword evidence="2" id="KW-0813">Transport</keyword>
<feature type="compositionally biased region" description="Basic residues" evidence="12">
    <location>
        <begin position="120"/>
        <end position="130"/>
    </location>
</feature>
<keyword evidence="7" id="KW-0630">Potassium</keyword>
<dbReference type="SUPFAM" id="SSF54695">
    <property type="entry name" value="POZ domain"/>
    <property type="match status" value="1"/>
</dbReference>
<dbReference type="FunFam" id="1.20.120.350:FF:000070">
    <property type="entry name" value="K+ channel tetramerization domain protein"/>
    <property type="match status" value="1"/>
</dbReference>
<evidence type="ECO:0000256" key="3">
    <source>
        <dbReference type="ARBA" id="ARBA00022538"/>
    </source>
</evidence>
<feature type="transmembrane region" description="Helical" evidence="13">
    <location>
        <begin position="487"/>
        <end position="510"/>
    </location>
</feature>
<keyword evidence="16" id="KW-1185">Reference proteome</keyword>
<dbReference type="InterPro" id="IPR003971">
    <property type="entry name" value="K_chnl_volt-dep_Kv5/Kv9"/>
</dbReference>
<evidence type="ECO:0000259" key="15">
    <source>
        <dbReference type="Pfam" id="PF02214"/>
    </source>
</evidence>
<accession>A0A915NRZ7</accession>
<dbReference type="PANTHER" id="PTHR11537">
    <property type="entry name" value="VOLTAGE-GATED POTASSIUM CHANNEL"/>
    <property type="match status" value="1"/>
</dbReference>
<keyword evidence="11" id="KW-0407">Ion channel</keyword>
<dbReference type="Proteomes" id="UP000887560">
    <property type="component" value="Unplaced"/>
</dbReference>
<feature type="region of interest" description="Disordered" evidence="12">
    <location>
        <begin position="85"/>
        <end position="140"/>
    </location>
</feature>
<keyword evidence="6" id="KW-0851">Voltage-gated channel</keyword>
<evidence type="ECO:0000256" key="9">
    <source>
        <dbReference type="ARBA" id="ARBA00023065"/>
    </source>
</evidence>
<evidence type="ECO:0000313" key="16">
    <source>
        <dbReference type="Proteomes" id="UP000887560"/>
    </source>
</evidence>
<dbReference type="PRINTS" id="PR00169">
    <property type="entry name" value="KCHANNEL"/>
</dbReference>
<evidence type="ECO:0000256" key="12">
    <source>
        <dbReference type="SAM" id="MobiDB-lite"/>
    </source>
</evidence>
<dbReference type="Gene3D" id="3.30.710.10">
    <property type="entry name" value="Potassium Channel Kv1.1, Chain A"/>
    <property type="match status" value="1"/>
</dbReference>
<evidence type="ECO:0000256" key="6">
    <source>
        <dbReference type="ARBA" id="ARBA00022882"/>
    </source>
</evidence>
<keyword evidence="10 13" id="KW-0472">Membrane</keyword>
<feature type="domain" description="Ion transport" evidence="14">
    <location>
        <begin position="377"/>
        <end position="568"/>
    </location>
</feature>
<protein>
    <submittedName>
        <fullName evidence="17">BTB domain-containing protein</fullName>
    </submittedName>
</protein>